<dbReference type="InterPro" id="IPR006680">
    <property type="entry name" value="Amidohydro-rel"/>
</dbReference>
<comment type="caution">
    <text evidence="2">The sequence shown here is derived from an EMBL/GenBank/DDBJ whole genome shotgun (WGS) entry which is preliminary data.</text>
</comment>
<dbReference type="SUPFAM" id="SSF51556">
    <property type="entry name" value="Metallo-dependent hydrolases"/>
    <property type="match status" value="1"/>
</dbReference>
<keyword evidence="3" id="KW-1185">Reference proteome</keyword>
<dbReference type="Pfam" id="PF01979">
    <property type="entry name" value="Amidohydro_1"/>
    <property type="match status" value="1"/>
</dbReference>
<dbReference type="RefSeq" id="WP_210033118.1">
    <property type="nucleotide sequence ID" value="NZ_JAGINU010000001.1"/>
</dbReference>
<dbReference type="EMBL" id="JAGINU010000001">
    <property type="protein sequence ID" value="MBP2370110.1"/>
    <property type="molecule type" value="Genomic_DNA"/>
</dbReference>
<accession>A0ABS4W1N0</accession>
<evidence type="ECO:0000259" key="1">
    <source>
        <dbReference type="Pfam" id="PF01979"/>
    </source>
</evidence>
<dbReference type="Proteomes" id="UP001519295">
    <property type="component" value="Unassembled WGS sequence"/>
</dbReference>
<dbReference type="PANTHER" id="PTHR43135:SF4">
    <property type="entry name" value="AMIDOHYDROLASE-RELATED DOMAIN-CONTAINING PROTEIN"/>
    <property type="match status" value="1"/>
</dbReference>
<feature type="domain" description="Amidohydrolase-related" evidence="1">
    <location>
        <begin position="176"/>
        <end position="355"/>
    </location>
</feature>
<dbReference type="Gene3D" id="3.20.20.140">
    <property type="entry name" value="Metal-dependent hydrolases"/>
    <property type="match status" value="1"/>
</dbReference>
<name>A0ABS4W1N0_9PSEU</name>
<dbReference type="Gene3D" id="2.30.40.10">
    <property type="entry name" value="Urease, subunit C, domain 1"/>
    <property type="match status" value="1"/>
</dbReference>
<reference evidence="2 3" key="1">
    <citation type="submission" date="2021-03" db="EMBL/GenBank/DDBJ databases">
        <title>Sequencing the genomes of 1000 actinobacteria strains.</title>
        <authorList>
            <person name="Klenk H.-P."/>
        </authorList>
    </citation>
    <scope>NUCLEOTIDE SEQUENCE [LARGE SCALE GENOMIC DNA]</scope>
    <source>
        <strain evidence="2 3">DSM 45256</strain>
    </source>
</reference>
<dbReference type="InterPro" id="IPR051781">
    <property type="entry name" value="Metallo-dep_Hydrolase"/>
</dbReference>
<gene>
    <name evidence="2" type="ORF">JOF36_005806</name>
</gene>
<evidence type="ECO:0000313" key="2">
    <source>
        <dbReference type="EMBL" id="MBP2370110.1"/>
    </source>
</evidence>
<dbReference type="InterPro" id="IPR032466">
    <property type="entry name" value="Metal_Hydrolase"/>
</dbReference>
<protein>
    <submittedName>
        <fullName evidence="2">Imidazolonepropionase-like amidohydrolase</fullName>
    </submittedName>
</protein>
<dbReference type="InterPro" id="IPR011059">
    <property type="entry name" value="Metal-dep_hydrolase_composite"/>
</dbReference>
<dbReference type="PANTHER" id="PTHR43135">
    <property type="entry name" value="ALPHA-D-RIBOSE 1-METHYLPHOSPHONATE 5-TRIPHOSPHATE DIPHOSPHATASE"/>
    <property type="match status" value="1"/>
</dbReference>
<sequence>MADLPAAGWRLRGTLLGPDGAQGADLYVDASGRISPEPLPGAEDLVTGGWIVPGLVDAHCHVGLGPRGAVTDLEECADQARTDRDAGTLLIRDCGSPVDTSPLQARDDLPEIIRAGRHVARPKRYISGVAAELDDPRLLVDEVRTQAARGDGWVKLVGDWIDRGLDDGADLAPLWPDEVLAEAIAAAHDAGARVTAHVFGADALPGLIRAGIDCIEHGPGLTDDLISEMAERGTALVPTLINVETFPSIAEQATTKYPRYAGHMRDLYAHAWETTGKAIEAGVAVYAGTDAGGGIEHGRIADEIVELGRVGHPDPIGAASWAARTWLGRPAGPAPGAPADLVVYDRDPRDDLGALRAPSVVLIRGRRVSVGT</sequence>
<evidence type="ECO:0000313" key="3">
    <source>
        <dbReference type="Proteomes" id="UP001519295"/>
    </source>
</evidence>
<organism evidence="2 3">
    <name type="scientific">Pseudonocardia parietis</name>
    <dbReference type="NCBI Taxonomy" id="570936"/>
    <lineage>
        <taxon>Bacteria</taxon>
        <taxon>Bacillati</taxon>
        <taxon>Actinomycetota</taxon>
        <taxon>Actinomycetes</taxon>
        <taxon>Pseudonocardiales</taxon>
        <taxon>Pseudonocardiaceae</taxon>
        <taxon>Pseudonocardia</taxon>
    </lineage>
</organism>
<proteinExistence type="predicted"/>